<name>A0A2I1BUT1_ASPN1</name>
<evidence type="ECO:0000313" key="3">
    <source>
        <dbReference type="Proteomes" id="UP000234474"/>
    </source>
</evidence>
<sequence length="295" mass="33627">MKYLLFFLLSSLLFLSKAVVALKQSKPAETLYFYQAYLVEFKARDSKRRTIAKTCSKTDTPCTYPEFLKHILARDSSNKIFKDADFKAIRTIIETADTTDVITISRRLREKNFDPTYDLSKLLEGTSKSSKFGPVFEKIDGLISYQLASDKVAEHRKPMADALNLIQQHRIANNMKYFIAELGKELNVDLAPRIPNPKTPDGLSYKAYSTEATVKKLKDSVKDEADPEEKAKVEAKADGLAAEMQKLVIKMRSPKYKEEVKNDDDLDTFKRHQAVIARAKDTLKLLEKIEKRGKC</sequence>
<dbReference type="Proteomes" id="UP000234474">
    <property type="component" value="Unassembled WGS sequence"/>
</dbReference>
<dbReference type="OMA" id="KYFIAEL"/>
<proteinExistence type="predicted"/>
<reference evidence="3" key="1">
    <citation type="journal article" date="2018" name="Proc. Natl. Acad. Sci. U.S.A.">
        <title>Linking secondary metabolites to gene clusters through genome sequencing of six diverse Aspergillus species.</title>
        <authorList>
            <person name="Kaerboelling I."/>
            <person name="Vesth T.C."/>
            <person name="Frisvad J.C."/>
            <person name="Nybo J.L."/>
            <person name="Theobald S."/>
            <person name="Kuo A."/>
            <person name="Bowyer P."/>
            <person name="Matsuda Y."/>
            <person name="Mondo S."/>
            <person name="Lyhne E.K."/>
            <person name="Kogle M.E."/>
            <person name="Clum A."/>
            <person name="Lipzen A."/>
            <person name="Salamov A."/>
            <person name="Ngan C.Y."/>
            <person name="Daum C."/>
            <person name="Chiniquy J."/>
            <person name="Barry K."/>
            <person name="LaButti K."/>
            <person name="Haridas S."/>
            <person name="Simmons B.A."/>
            <person name="Magnuson J.K."/>
            <person name="Mortensen U.H."/>
            <person name="Larsen T.O."/>
            <person name="Grigoriev I.V."/>
            <person name="Baker S.E."/>
            <person name="Andersen M.R."/>
        </authorList>
    </citation>
    <scope>NUCLEOTIDE SEQUENCE [LARGE SCALE GENOMIC DNA]</scope>
    <source>
        <strain evidence="3">IBT 16806</strain>
    </source>
</reference>
<dbReference type="AlphaFoldDB" id="A0A2I1BUT1"/>
<dbReference type="EMBL" id="MSZS01000011">
    <property type="protein sequence ID" value="PKX89114.1"/>
    <property type="molecule type" value="Genomic_DNA"/>
</dbReference>
<keyword evidence="3" id="KW-1185">Reference proteome</keyword>
<evidence type="ECO:0000313" key="2">
    <source>
        <dbReference type="EMBL" id="PKX89114.1"/>
    </source>
</evidence>
<dbReference type="RefSeq" id="XP_024677709.1">
    <property type="nucleotide sequence ID" value="XM_024825958.1"/>
</dbReference>
<comment type="caution">
    <text evidence="2">The sequence shown here is derived from an EMBL/GenBank/DDBJ whole genome shotgun (WGS) entry which is preliminary data.</text>
</comment>
<keyword evidence="1" id="KW-0732">Signal</keyword>
<protein>
    <submittedName>
        <fullName evidence="2">Uncharacterized protein</fullName>
    </submittedName>
</protein>
<dbReference type="OrthoDB" id="4450625at2759"/>
<accession>A0A2I1BUT1</accession>
<evidence type="ECO:0000256" key="1">
    <source>
        <dbReference type="SAM" id="SignalP"/>
    </source>
</evidence>
<organism evidence="2 3">
    <name type="scientific">Aspergillus novofumigatus (strain IBT 16806)</name>
    <dbReference type="NCBI Taxonomy" id="1392255"/>
    <lineage>
        <taxon>Eukaryota</taxon>
        <taxon>Fungi</taxon>
        <taxon>Dikarya</taxon>
        <taxon>Ascomycota</taxon>
        <taxon>Pezizomycotina</taxon>
        <taxon>Eurotiomycetes</taxon>
        <taxon>Eurotiomycetidae</taxon>
        <taxon>Eurotiales</taxon>
        <taxon>Aspergillaceae</taxon>
        <taxon>Aspergillus</taxon>
        <taxon>Aspergillus subgen. Fumigati</taxon>
    </lineage>
</organism>
<gene>
    <name evidence="2" type="ORF">P174DRAFT_435805</name>
</gene>
<feature type="signal peptide" evidence="1">
    <location>
        <begin position="1"/>
        <end position="21"/>
    </location>
</feature>
<dbReference type="VEuPathDB" id="FungiDB:P174DRAFT_435805"/>
<feature type="chain" id="PRO_5014140444" evidence="1">
    <location>
        <begin position="22"/>
        <end position="295"/>
    </location>
</feature>
<dbReference type="GeneID" id="36533283"/>